<sequence length="67" mass="7303">MPERGAIGFPAIIPALHGVSTTVRLARVVTVAAGCLSRLAFCLLVEEQKLVPCSCGRFCRWRLVQHP</sequence>
<dbReference type="Proteomes" id="UP000673691">
    <property type="component" value="Unassembled WGS sequence"/>
</dbReference>
<name>A0A8H7ZQZ6_9FUNG</name>
<reference evidence="1 2" key="1">
    <citation type="journal article" name="Sci. Rep.">
        <title>Genome-scale phylogenetic analyses confirm Olpidium as the closest living zoosporic fungus to the non-flagellated, terrestrial fungi.</title>
        <authorList>
            <person name="Chang Y."/>
            <person name="Rochon D."/>
            <person name="Sekimoto S."/>
            <person name="Wang Y."/>
            <person name="Chovatia M."/>
            <person name="Sandor L."/>
            <person name="Salamov A."/>
            <person name="Grigoriev I.V."/>
            <person name="Stajich J.E."/>
            <person name="Spatafora J.W."/>
        </authorList>
    </citation>
    <scope>NUCLEOTIDE SEQUENCE [LARGE SCALE GENOMIC DNA]</scope>
    <source>
        <strain evidence="1">S191</strain>
    </source>
</reference>
<evidence type="ECO:0000313" key="2">
    <source>
        <dbReference type="Proteomes" id="UP000673691"/>
    </source>
</evidence>
<protein>
    <submittedName>
        <fullName evidence="1">Uncharacterized protein</fullName>
    </submittedName>
</protein>
<accession>A0A8H7ZQZ6</accession>
<proteinExistence type="predicted"/>
<evidence type="ECO:0000313" key="1">
    <source>
        <dbReference type="EMBL" id="KAG5457605.1"/>
    </source>
</evidence>
<comment type="caution">
    <text evidence="1">The sequence shown here is derived from an EMBL/GenBank/DDBJ whole genome shotgun (WGS) entry which is preliminary data.</text>
</comment>
<organism evidence="1 2">
    <name type="scientific">Olpidium bornovanus</name>
    <dbReference type="NCBI Taxonomy" id="278681"/>
    <lineage>
        <taxon>Eukaryota</taxon>
        <taxon>Fungi</taxon>
        <taxon>Fungi incertae sedis</taxon>
        <taxon>Olpidiomycota</taxon>
        <taxon>Olpidiomycotina</taxon>
        <taxon>Olpidiomycetes</taxon>
        <taxon>Olpidiales</taxon>
        <taxon>Olpidiaceae</taxon>
        <taxon>Olpidium</taxon>
    </lineage>
</organism>
<keyword evidence="2" id="KW-1185">Reference proteome</keyword>
<dbReference type="EMBL" id="JAEFCI010009791">
    <property type="protein sequence ID" value="KAG5457605.1"/>
    <property type="molecule type" value="Genomic_DNA"/>
</dbReference>
<gene>
    <name evidence="1" type="ORF">BJ554DRAFT_2339</name>
</gene>
<dbReference type="AlphaFoldDB" id="A0A8H7ZQZ6"/>